<gene>
    <name evidence="2" type="ORF">KHB02_008965</name>
    <name evidence="1" type="ORF">KHB02_06540</name>
</gene>
<dbReference type="RefSeq" id="WP_213140944.1">
    <property type="nucleotide sequence ID" value="NZ_JAGYPE020000012.1"/>
</dbReference>
<accession>A0A942SVP6</accession>
<proteinExistence type="predicted"/>
<dbReference type="EMBL" id="JAGYPE020000012">
    <property type="protein sequence ID" value="MCH6265664.1"/>
    <property type="molecule type" value="Genomic_DNA"/>
</dbReference>
<evidence type="ECO:0000313" key="2">
    <source>
        <dbReference type="EMBL" id="MCH6265664.1"/>
    </source>
</evidence>
<keyword evidence="3" id="KW-1185">Reference proteome</keyword>
<dbReference type="EMBL" id="JAGYPE010000001">
    <property type="protein sequence ID" value="MBS4181054.1"/>
    <property type="molecule type" value="Genomic_DNA"/>
</dbReference>
<dbReference type="AlphaFoldDB" id="A0A942SVP6"/>
<sequence>MAQKKIEAIPEVDVKTVPQAAEESIAEVSFVNTFWEQYELSQERARKLRESREDAYLNSVKEVIKFNKQYRKSVAKLYDQARKTNKEMVSEVAQQVNLRKEDAKAEAVPNNDREELKKQLSEVSSQLEILALTPVKTFFQFVEQMEDNFVKNTEAGIGYARDRRNAWLQVRKEYVKLARNTHLDLVERGKNSLKELVKTN</sequence>
<dbReference type="Proteomes" id="UP000677265">
    <property type="component" value="Unassembled WGS sequence"/>
</dbReference>
<evidence type="ECO:0000313" key="3">
    <source>
        <dbReference type="Proteomes" id="UP000677265"/>
    </source>
</evidence>
<comment type="caution">
    <text evidence="1">The sequence shown here is derived from an EMBL/GenBank/DDBJ whole genome shotgun (WGS) entry which is preliminary data.</text>
</comment>
<protein>
    <submittedName>
        <fullName evidence="1">Uncharacterized protein</fullName>
    </submittedName>
</protein>
<dbReference type="InterPro" id="IPR011728">
    <property type="entry name" value="PhaP_Bmeg"/>
</dbReference>
<evidence type="ECO:0000313" key="1">
    <source>
        <dbReference type="EMBL" id="MBS4181054.1"/>
    </source>
</evidence>
<dbReference type="Pfam" id="PF09602">
    <property type="entry name" value="PhaP_Bmeg"/>
    <property type="match status" value="1"/>
</dbReference>
<name>A0A942SVP6_9BACI</name>
<organism evidence="1">
    <name type="scientific">Neobacillus citreus</name>
    <dbReference type="NCBI Taxonomy" id="2833578"/>
    <lineage>
        <taxon>Bacteria</taxon>
        <taxon>Bacillati</taxon>
        <taxon>Bacillota</taxon>
        <taxon>Bacilli</taxon>
        <taxon>Bacillales</taxon>
        <taxon>Bacillaceae</taxon>
        <taxon>Neobacillus</taxon>
    </lineage>
</organism>
<reference evidence="1" key="1">
    <citation type="submission" date="2021-05" db="EMBL/GenBank/DDBJ databases">
        <title>Novel Bacillus species.</title>
        <authorList>
            <person name="Liu G."/>
        </authorList>
    </citation>
    <scope>NUCLEOTIDE SEQUENCE</scope>
    <source>
        <strain evidence="1 3">FJAT-50051</strain>
    </source>
</reference>